<keyword evidence="4 6" id="KW-0255">Endonuclease</keyword>
<accession>A0ABS7A9V3</accession>
<keyword evidence="5 6" id="KW-0378">Hydrolase</keyword>
<comment type="catalytic activity">
    <reaction evidence="6">
        <text>Endonucleolytic cleavage at apurinic or apyrimidinic sites to products with a 5'-phosphate.</text>
        <dbReference type="EC" id="3.1.21.7"/>
    </reaction>
</comment>
<keyword evidence="8" id="KW-1185">Reference proteome</keyword>
<name>A0ABS7A9V3_9PROT</name>
<dbReference type="PANTHER" id="PTHR28511:SF1">
    <property type="entry name" value="ENDONUCLEASE V"/>
    <property type="match status" value="1"/>
</dbReference>
<dbReference type="Proteomes" id="UP001196565">
    <property type="component" value="Unassembled WGS sequence"/>
</dbReference>
<dbReference type="EC" id="3.1.21.7" evidence="6"/>
<keyword evidence="6" id="KW-0479">Metal-binding</keyword>
<organism evidence="7 8">
    <name type="scientific">Roseomonas alba</name>
    <dbReference type="NCBI Taxonomy" id="2846776"/>
    <lineage>
        <taxon>Bacteria</taxon>
        <taxon>Pseudomonadati</taxon>
        <taxon>Pseudomonadota</taxon>
        <taxon>Alphaproteobacteria</taxon>
        <taxon>Acetobacterales</taxon>
        <taxon>Roseomonadaceae</taxon>
        <taxon>Roseomonas</taxon>
    </lineage>
</organism>
<evidence type="ECO:0000313" key="7">
    <source>
        <dbReference type="EMBL" id="MBW6398880.1"/>
    </source>
</evidence>
<protein>
    <recommendedName>
        <fullName evidence="6">Endonuclease V</fullName>
        <ecNumber evidence="6">3.1.21.7</ecNumber>
    </recommendedName>
    <alternativeName>
        <fullName evidence="6">Deoxyinosine 3'endonuclease</fullName>
    </alternativeName>
    <alternativeName>
        <fullName evidence="6">Deoxyribonuclease V</fullName>
        <shortName evidence="6">DNase V</shortName>
    </alternativeName>
</protein>
<evidence type="ECO:0000256" key="2">
    <source>
        <dbReference type="ARBA" id="ARBA00022490"/>
    </source>
</evidence>
<dbReference type="Pfam" id="PF04493">
    <property type="entry name" value="Endonuclease_5"/>
    <property type="match status" value="1"/>
</dbReference>
<feature type="binding site" evidence="6">
    <location>
        <position position="115"/>
    </location>
    <ligand>
        <name>Mg(2+)</name>
        <dbReference type="ChEBI" id="CHEBI:18420"/>
    </ligand>
</feature>
<evidence type="ECO:0000256" key="6">
    <source>
        <dbReference type="HAMAP-Rule" id="MF_00801"/>
    </source>
</evidence>
<dbReference type="RefSeq" id="WP_219763480.1">
    <property type="nucleotide sequence ID" value="NZ_JAHYBZ010000004.1"/>
</dbReference>
<keyword evidence="6" id="KW-0227">DNA damage</keyword>
<feature type="binding site" evidence="6">
    <location>
        <position position="46"/>
    </location>
    <ligand>
        <name>Mg(2+)</name>
        <dbReference type="ChEBI" id="CHEBI:18420"/>
    </ligand>
</feature>
<dbReference type="Gene3D" id="3.30.2170.10">
    <property type="entry name" value="archaeoglobus fulgidus dsm 4304 superfamily"/>
    <property type="match status" value="1"/>
</dbReference>
<comment type="subcellular location">
    <subcellularLocation>
        <location evidence="1 6">Cytoplasm</location>
    </subcellularLocation>
</comment>
<dbReference type="InterPro" id="IPR007581">
    <property type="entry name" value="Endonuclease-V"/>
</dbReference>
<dbReference type="PANTHER" id="PTHR28511">
    <property type="entry name" value="ENDONUCLEASE V"/>
    <property type="match status" value="1"/>
</dbReference>
<dbReference type="CDD" id="cd06559">
    <property type="entry name" value="Endonuclease_V"/>
    <property type="match status" value="1"/>
</dbReference>
<comment type="cofactor">
    <cofactor evidence="6">
        <name>Mg(2+)</name>
        <dbReference type="ChEBI" id="CHEBI:18420"/>
    </cofactor>
</comment>
<reference evidence="7 8" key="1">
    <citation type="submission" date="2021-07" db="EMBL/GenBank/DDBJ databases">
        <authorList>
            <person name="So Y."/>
        </authorList>
    </citation>
    <scope>NUCLEOTIDE SEQUENCE [LARGE SCALE GENOMIC DNA]</scope>
    <source>
        <strain evidence="7 8">HJA6</strain>
    </source>
</reference>
<comment type="similarity">
    <text evidence="6">Belongs to the endonuclease V family.</text>
</comment>
<dbReference type="HAMAP" id="MF_00801">
    <property type="entry name" value="Endonuclease_5"/>
    <property type="match status" value="1"/>
</dbReference>
<gene>
    <name evidence="6" type="primary">nfi</name>
    <name evidence="7" type="ORF">KPL78_13530</name>
</gene>
<evidence type="ECO:0000256" key="3">
    <source>
        <dbReference type="ARBA" id="ARBA00022722"/>
    </source>
</evidence>
<evidence type="ECO:0000256" key="5">
    <source>
        <dbReference type="ARBA" id="ARBA00022801"/>
    </source>
</evidence>
<sequence length="236" mass="24709">MATETPPHWLHPRDIAQARAAQAEMAALLVAEDDLPSAPRRLGGADVSNTRFDPAKLVHAALVTLDADGAVLAQASETRRADFPYVPGYLGFREVPALAAAWSRLAVMPDVLLVDGQGTAHPRGFGMACHLGLVLGVPTIGVAKSLLVGGGEPGPAPGDTAPLLWKGRRIGMALRTRRGAKPLYVSIGHRVSLATAVSIVLAATGGRRLPRPIRAAHDAANDARRGCQAAEDLRSE</sequence>
<evidence type="ECO:0000256" key="1">
    <source>
        <dbReference type="ARBA" id="ARBA00004496"/>
    </source>
</evidence>
<keyword evidence="6" id="KW-0234">DNA repair</keyword>
<comment type="function">
    <text evidence="6">DNA repair enzyme involved in the repair of deaminated bases. Selectively cleaves double-stranded DNA at the second phosphodiester bond 3' to a deoxyinosine leaving behind the intact lesion on the nicked DNA.</text>
</comment>
<evidence type="ECO:0000313" key="8">
    <source>
        <dbReference type="Proteomes" id="UP001196565"/>
    </source>
</evidence>
<evidence type="ECO:0000256" key="4">
    <source>
        <dbReference type="ARBA" id="ARBA00022759"/>
    </source>
</evidence>
<keyword evidence="3 6" id="KW-0540">Nuclease</keyword>
<keyword evidence="2 6" id="KW-0963">Cytoplasm</keyword>
<dbReference type="EMBL" id="JAHYBZ010000004">
    <property type="protein sequence ID" value="MBW6398880.1"/>
    <property type="molecule type" value="Genomic_DNA"/>
</dbReference>
<feature type="site" description="Interaction with target DNA" evidence="6">
    <location>
        <position position="85"/>
    </location>
</feature>
<comment type="caution">
    <text evidence="7">The sequence shown here is derived from an EMBL/GenBank/DDBJ whole genome shotgun (WGS) entry which is preliminary data.</text>
</comment>
<proteinExistence type="inferred from homology"/>
<dbReference type="GO" id="GO:0004519">
    <property type="term" value="F:endonuclease activity"/>
    <property type="evidence" value="ECO:0007669"/>
    <property type="project" value="UniProtKB-KW"/>
</dbReference>
<keyword evidence="6" id="KW-0460">Magnesium</keyword>